<dbReference type="GO" id="GO:0016874">
    <property type="term" value="F:ligase activity"/>
    <property type="evidence" value="ECO:0007669"/>
    <property type="project" value="UniProtKB-KW"/>
</dbReference>
<dbReference type="RefSeq" id="WP_313273973.1">
    <property type="nucleotide sequence ID" value="NZ_JASXSX010000002.1"/>
</dbReference>
<reference evidence="1 2" key="1">
    <citation type="submission" date="2023-06" db="EMBL/GenBank/DDBJ databases">
        <title>Draft genome sequence of Gleimia hominis type strain CCUG 57540T.</title>
        <authorList>
            <person name="Salva-Serra F."/>
            <person name="Cardew S."/>
            <person name="Jensie Markopoulos S."/>
            <person name="Ohlen M."/>
            <person name="Inganas E."/>
            <person name="Svensson-Stadler L."/>
            <person name="Moore E.R.B."/>
        </authorList>
    </citation>
    <scope>NUCLEOTIDE SEQUENCE [LARGE SCALE GENOMIC DNA]</scope>
    <source>
        <strain evidence="1 2">CCUG 57540</strain>
    </source>
</reference>
<evidence type="ECO:0000313" key="1">
    <source>
        <dbReference type="EMBL" id="MDT3767855.1"/>
    </source>
</evidence>
<dbReference type="Pfam" id="PF13563">
    <property type="entry name" value="2_5_RNA_ligase2"/>
    <property type="match status" value="1"/>
</dbReference>
<sequence length="179" mass="19688">MYLPQPGPDEEVIGVLIPVPEPWRSQLTNWRLQFGDPLANQVVPHITLLPPTVVKVAERVRVRQHLQKAAAGSVPFQITLRGTGTFQPVSPVVYIQVVGGVHELVALESDIRSGVLDRPTRFPYHPHVTVAQSVPPEQLDFAAQECADFEASWVARSLHLDTVSAGGAYESRALFELNS</sequence>
<dbReference type="EMBL" id="JASXSX010000002">
    <property type="protein sequence ID" value="MDT3767855.1"/>
    <property type="molecule type" value="Genomic_DNA"/>
</dbReference>
<comment type="caution">
    <text evidence="1">The sequence shown here is derived from an EMBL/GenBank/DDBJ whole genome shotgun (WGS) entry which is preliminary data.</text>
</comment>
<organism evidence="1 2">
    <name type="scientific">Gleimia hominis</name>
    <dbReference type="NCBI Taxonomy" id="595468"/>
    <lineage>
        <taxon>Bacteria</taxon>
        <taxon>Bacillati</taxon>
        <taxon>Actinomycetota</taxon>
        <taxon>Actinomycetes</taxon>
        <taxon>Actinomycetales</taxon>
        <taxon>Actinomycetaceae</taxon>
        <taxon>Gleimia</taxon>
    </lineage>
</organism>
<evidence type="ECO:0000313" key="2">
    <source>
        <dbReference type="Proteomes" id="UP001247542"/>
    </source>
</evidence>
<dbReference type="InterPro" id="IPR050580">
    <property type="entry name" value="2H_phosphoesterase_YjcG-like"/>
</dbReference>
<keyword evidence="2" id="KW-1185">Reference proteome</keyword>
<dbReference type="Gene3D" id="3.90.1140.10">
    <property type="entry name" value="Cyclic phosphodiesterase"/>
    <property type="match status" value="1"/>
</dbReference>
<dbReference type="Proteomes" id="UP001247542">
    <property type="component" value="Unassembled WGS sequence"/>
</dbReference>
<keyword evidence="1" id="KW-0436">Ligase</keyword>
<dbReference type="PANTHER" id="PTHR40037">
    <property type="entry name" value="PHOSPHOESTERASE YJCG-RELATED"/>
    <property type="match status" value="1"/>
</dbReference>
<dbReference type="InterPro" id="IPR009097">
    <property type="entry name" value="Cyclic_Pdiesterase"/>
</dbReference>
<gene>
    <name evidence="1" type="ORF">QS713_07255</name>
</gene>
<proteinExistence type="predicted"/>
<protein>
    <submittedName>
        <fullName evidence="1">2'-5' RNA ligase family protein</fullName>
    </submittedName>
</protein>
<dbReference type="SUPFAM" id="SSF55144">
    <property type="entry name" value="LigT-like"/>
    <property type="match status" value="1"/>
</dbReference>
<name>A0ABU3IF38_9ACTO</name>
<dbReference type="PANTHER" id="PTHR40037:SF1">
    <property type="entry name" value="PHOSPHOESTERASE SAOUHSC_00951-RELATED"/>
    <property type="match status" value="1"/>
</dbReference>
<accession>A0ABU3IF38</accession>